<dbReference type="OrthoDB" id="10195554at2759"/>
<organism evidence="1 2">
    <name type="scientific">Brachionus plicatilis</name>
    <name type="common">Marine rotifer</name>
    <name type="synonym">Brachionus muelleri</name>
    <dbReference type="NCBI Taxonomy" id="10195"/>
    <lineage>
        <taxon>Eukaryota</taxon>
        <taxon>Metazoa</taxon>
        <taxon>Spiralia</taxon>
        <taxon>Gnathifera</taxon>
        <taxon>Rotifera</taxon>
        <taxon>Eurotatoria</taxon>
        <taxon>Monogononta</taxon>
        <taxon>Pseudotrocha</taxon>
        <taxon>Ploima</taxon>
        <taxon>Brachionidae</taxon>
        <taxon>Brachionus</taxon>
    </lineage>
</organism>
<accession>A0A3M7QYR3</accession>
<proteinExistence type="predicted"/>
<evidence type="ECO:0000313" key="1">
    <source>
        <dbReference type="EMBL" id="RNA16456.1"/>
    </source>
</evidence>
<comment type="caution">
    <text evidence="1">The sequence shown here is derived from an EMBL/GenBank/DDBJ whole genome shotgun (WGS) entry which is preliminary data.</text>
</comment>
<reference evidence="1 2" key="1">
    <citation type="journal article" date="2018" name="Sci. Rep.">
        <title>Genomic signatures of local adaptation to the degree of environmental predictability in rotifers.</title>
        <authorList>
            <person name="Franch-Gras L."/>
            <person name="Hahn C."/>
            <person name="Garcia-Roger E.M."/>
            <person name="Carmona M.J."/>
            <person name="Serra M."/>
            <person name="Gomez A."/>
        </authorList>
    </citation>
    <scope>NUCLEOTIDE SEQUENCE [LARGE SCALE GENOMIC DNA]</scope>
    <source>
        <strain evidence="1">HYR1</strain>
    </source>
</reference>
<protein>
    <submittedName>
        <fullName evidence="1">Uncharacterized protein</fullName>
    </submittedName>
</protein>
<evidence type="ECO:0000313" key="2">
    <source>
        <dbReference type="Proteomes" id="UP000276133"/>
    </source>
</evidence>
<dbReference type="AlphaFoldDB" id="A0A3M7QYR3"/>
<dbReference type="Proteomes" id="UP000276133">
    <property type="component" value="Unassembled WGS sequence"/>
</dbReference>
<dbReference type="EMBL" id="REGN01004702">
    <property type="protein sequence ID" value="RNA16456.1"/>
    <property type="molecule type" value="Genomic_DNA"/>
</dbReference>
<gene>
    <name evidence="1" type="ORF">BpHYR1_049150</name>
</gene>
<name>A0A3M7QYR3_BRAPC</name>
<keyword evidence="2" id="KW-1185">Reference proteome</keyword>
<sequence length="180" mass="21207">MSEKPNLICPKCFKKLINERNIAKLDSIENKWVFVKETIINAIEECCPLKKSFQKKNQQSPWFDAELRSLRNFRDYCYQNYMRDKTEQNLSQYRDARREPKSQMTSEILRNARKFYKTSIKLRGDAEIDSFPEELCWDVKKASTPVDQVEMFNSCFASIESSSLPSESESAKYTLILLEN</sequence>